<feature type="transmembrane region" description="Helical" evidence="7">
    <location>
        <begin position="96"/>
        <end position="115"/>
    </location>
</feature>
<feature type="transmembrane region" description="Helical" evidence="7">
    <location>
        <begin position="121"/>
        <end position="146"/>
    </location>
</feature>
<evidence type="ECO:0000313" key="9">
    <source>
        <dbReference type="EMBL" id="CAG7611287.1"/>
    </source>
</evidence>
<organism evidence="9 10">
    <name type="scientific">Leucobacter soli</name>
    <dbReference type="NCBI Taxonomy" id="2812850"/>
    <lineage>
        <taxon>Bacteria</taxon>
        <taxon>Bacillati</taxon>
        <taxon>Actinomycetota</taxon>
        <taxon>Actinomycetes</taxon>
        <taxon>Micrococcales</taxon>
        <taxon>Microbacteriaceae</taxon>
        <taxon>Leucobacter</taxon>
    </lineage>
</organism>
<name>A0A916K0A2_9MICO</name>
<feature type="transmembrane region" description="Helical" evidence="7">
    <location>
        <begin position="27"/>
        <end position="47"/>
    </location>
</feature>
<keyword evidence="3" id="KW-1003">Cell membrane</keyword>
<evidence type="ECO:0000256" key="6">
    <source>
        <dbReference type="ARBA" id="ARBA00023136"/>
    </source>
</evidence>
<dbReference type="InterPro" id="IPR020846">
    <property type="entry name" value="MFS_dom"/>
</dbReference>
<keyword evidence="4 7" id="KW-0812">Transmembrane</keyword>
<feature type="transmembrane region" description="Helical" evidence="7">
    <location>
        <begin position="492"/>
        <end position="511"/>
    </location>
</feature>
<evidence type="ECO:0000259" key="8">
    <source>
        <dbReference type="PROSITE" id="PS50850"/>
    </source>
</evidence>
<feature type="transmembrane region" description="Helical" evidence="7">
    <location>
        <begin position="421"/>
        <end position="438"/>
    </location>
</feature>
<keyword evidence="2" id="KW-0813">Transport</keyword>
<evidence type="ECO:0000256" key="7">
    <source>
        <dbReference type="SAM" id="Phobius"/>
    </source>
</evidence>
<dbReference type="PROSITE" id="PS50850">
    <property type="entry name" value="MFS"/>
    <property type="match status" value="1"/>
</dbReference>
<feature type="transmembrane region" description="Helical" evidence="7">
    <location>
        <begin position="378"/>
        <end position="400"/>
    </location>
</feature>
<dbReference type="Pfam" id="PF07690">
    <property type="entry name" value="MFS_1"/>
    <property type="match status" value="1"/>
</dbReference>
<protein>
    <submittedName>
        <fullName evidence="9">Antiseptic resistance protein</fullName>
    </submittedName>
</protein>
<feature type="transmembrane region" description="Helical" evidence="7">
    <location>
        <begin position="321"/>
        <end position="339"/>
    </location>
</feature>
<comment type="caution">
    <text evidence="9">The sequence shown here is derived from an EMBL/GenBank/DDBJ whole genome shotgun (WGS) entry which is preliminary data.</text>
</comment>
<feature type="transmembrane region" description="Helical" evidence="7">
    <location>
        <begin position="244"/>
        <end position="265"/>
    </location>
</feature>
<feature type="transmembrane region" description="Helical" evidence="7">
    <location>
        <begin position="184"/>
        <end position="206"/>
    </location>
</feature>
<feature type="domain" description="Major facilitator superfamily (MFS) profile" evidence="8">
    <location>
        <begin position="30"/>
        <end position="516"/>
    </location>
</feature>
<feature type="transmembrane region" description="Helical" evidence="7">
    <location>
        <begin position="158"/>
        <end position="178"/>
    </location>
</feature>
<evidence type="ECO:0000313" key="10">
    <source>
        <dbReference type="Proteomes" id="UP000693892"/>
    </source>
</evidence>
<accession>A0A916K0A2</accession>
<dbReference type="PANTHER" id="PTHR42718">
    <property type="entry name" value="MAJOR FACILITATOR SUPERFAMILY MULTIDRUG TRANSPORTER MFSC"/>
    <property type="match status" value="1"/>
</dbReference>
<keyword evidence="10" id="KW-1185">Reference proteome</keyword>
<evidence type="ECO:0000256" key="2">
    <source>
        <dbReference type="ARBA" id="ARBA00022448"/>
    </source>
</evidence>
<feature type="transmembrane region" description="Helical" evidence="7">
    <location>
        <begin position="346"/>
        <end position="366"/>
    </location>
</feature>
<keyword evidence="5 7" id="KW-1133">Transmembrane helix</keyword>
<dbReference type="GO" id="GO:0005886">
    <property type="term" value="C:plasma membrane"/>
    <property type="evidence" value="ECO:0007669"/>
    <property type="project" value="UniProtKB-SubCell"/>
</dbReference>
<reference evidence="9" key="1">
    <citation type="submission" date="2021-06" db="EMBL/GenBank/DDBJ databases">
        <authorList>
            <person name="Criscuolo A."/>
        </authorList>
    </citation>
    <scope>NUCLEOTIDE SEQUENCE</scope>
    <source>
        <strain evidence="9">CIP111803</strain>
    </source>
</reference>
<proteinExistence type="predicted"/>
<dbReference type="RefSeq" id="WP_218115024.1">
    <property type="nucleotide sequence ID" value="NZ_CAJVAP010000014.1"/>
</dbReference>
<evidence type="ECO:0000256" key="4">
    <source>
        <dbReference type="ARBA" id="ARBA00022692"/>
    </source>
</evidence>
<dbReference type="PANTHER" id="PTHR42718:SF47">
    <property type="entry name" value="METHYL VIOLOGEN RESISTANCE PROTEIN SMVA"/>
    <property type="match status" value="1"/>
</dbReference>
<dbReference type="AlphaFoldDB" id="A0A916K0A2"/>
<keyword evidence="6 7" id="KW-0472">Membrane</keyword>
<sequence>MPPTSRPNAQQAEAPSLNTRSVSQARAWGSLVILLASMFVISMDMTILNIALPSMAAELQPTSDQQLWIIDIYSLVLAGLLVSFAAIADRWGRKRMLLLGYLLFGGASLLVLIANSTEGVILIRGLLGVGGAMIMPTTISMIRVLFPDPRQRATALSIWAAIASLGAAAGPLVGGVLLEHFSWHAAFLINVPLMLAGVIAGALVLPESRVSNPGRWDFVAAVLSLAGMSLFIWAIKIFGARATLAAPDALVAFSLGIVLLVWFGVRCVRSDAPLLDLRLFRSRPFSAGIIAALGSMFALVAALLLLAQWMQLIDGATPVEAGVRLLPIAVAGAIASLAAPPLARLIGARAVLGGGLGVAGIGMLLIGMQPGELSSMTVIAALALIGAGTGSLAIGSAMIMQASPEEKAGSAGALEETSYEFGSVLGVAILGSIAAMLYRTGLRASEATQGLPTELQRQVEDSLGAADAIAGELGMPGLAEQAGIAFTESMQVTGIVGGIMMLAVGLLVFFLTPKGTDLGRATH</sequence>
<dbReference type="EMBL" id="CAJVAP010000014">
    <property type="protein sequence ID" value="CAG7611287.1"/>
    <property type="molecule type" value="Genomic_DNA"/>
</dbReference>
<dbReference type="InterPro" id="IPR011701">
    <property type="entry name" value="MFS"/>
</dbReference>
<evidence type="ECO:0000256" key="5">
    <source>
        <dbReference type="ARBA" id="ARBA00022989"/>
    </source>
</evidence>
<feature type="transmembrane region" description="Helical" evidence="7">
    <location>
        <begin position="67"/>
        <end position="87"/>
    </location>
</feature>
<comment type="subcellular location">
    <subcellularLocation>
        <location evidence="1">Cell membrane</location>
        <topology evidence="1">Multi-pass membrane protein</topology>
    </subcellularLocation>
</comment>
<feature type="transmembrane region" description="Helical" evidence="7">
    <location>
        <begin position="218"/>
        <end position="238"/>
    </location>
</feature>
<dbReference type="CDD" id="cd17321">
    <property type="entry name" value="MFS_MMR_MDR_like"/>
    <property type="match status" value="1"/>
</dbReference>
<gene>
    <name evidence="9" type="primary">qacA_2</name>
    <name evidence="9" type="ORF">LEUCIP111803_01413</name>
</gene>
<feature type="transmembrane region" description="Helical" evidence="7">
    <location>
        <begin position="285"/>
        <end position="309"/>
    </location>
</feature>
<dbReference type="Proteomes" id="UP000693892">
    <property type="component" value="Unassembled WGS sequence"/>
</dbReference>
<dbReference type="GO" id="GO:0022857">
    <property type="term" value="F:transmembrane transporter activity"/>
    <property type="evidence" value="ECO:0007669"/>
    <property type="project" value="InterPro"/>
</dbReference>
<evidence type="ECO:0000256" key="3">
    <source>
        <dbReference type="ARBA" id="ARBA00022475"/>
    </source>
</evidence>
<evidence type="ECO:0000256" key="1">
    <source>
        <dbReference type="ARBA" id="ARBA00004651"/>
    </source>
</evidence>